<protein>
    <recommendedName>
        <fullName evidence="3">trans-L-3-hydroxyproline dehydratase</fullName>
        <ecNumber evidence="3">4.2.1.77</ecNumber>
    </recommendedName>
</protein>
<sequence>MDLVNHLESSSADAVLKCVDMHVTGEPARIVYAGFPPLLPGTTLLGQLTQAETKFDHVRRRVLLEPRGHRDMYGAILRPDTELVRSGEAHMGVLFCHNNGYSTMCGHATIALGRFLVDTHDDTVFPARASLVIDNSTYTTTVLLHAPGGLVRLVVPVKPDGRYSDDKRPVSFLSMPAYPLAMGVRIPIAKEAGWPGLDGRSEVPVDFCYGGSYSIVVDSKALGFENGLRGVALEHAQDRAETLKRAVAAMGEGLAEFGIPPAARRAYGIMVSDDTIGAAEHGSEGAETGIFFFGNGQVDRSPTGSCVVARMALAHAKGLRPIGKRWTYNSIVSNSFSAGSFTAEIVEEVPLEGLPNNTKEAVRVQVEGHASYIGISTFIVDDNDRIASDGFLMHELRV</sequence>
<dbReference type="EMBL" id="LCUC01000450">
    <property type="protein sequence ID" value="KKY30724.1"/>
    <property type="molecule type" value="Genomic_DNA"/>
</dbReference>
<evidence type="ECO:0000313" key="5">
    <source>
        <dbReference type="Proteomes" id="UP000034680"/>
    </source>
</evidence>
<dbReference type="AlphaFoldDB" id="A0A0G2F950"/>
<name>A0A0G2F950_9PEZI</name>
<comment type="catalytic activity">
    <reaction evidence="1">
        <text>trans-3-hydroxy-L-proline = 1-pyrroline-2-carboxylate + H2O</text>
        <dbReference type="Rhea" id="RHEA:10320"/>
        <dbReference type="ChEBI" id="CHEBI:15377"/>
        <dbReference type="ChEBI" id="CHEBI:39785"/>
        <dbReference type="ChEBI" id="CHEBI:57938"/>
        <dbReference type="EC" id="4.2.1.77"/>
    </reaction>
</comment>
<dbReference type="OrthoDB" id="6409228at2759"/>
<comment type="similarity">
    <text evidence="2">Belongs to the proline racemase family.</text>
</comment>
<comment type="caution">
    <text evidence="4">The sequence shown here is derived from an EMBL/GenBank/DDBJ whole genome shotgun (WGS) entry which is preliminary data.</text>
</comment>
<dbReference type="Proteomes" id="UP000034680">
    <property type="component" value="Unassembled WGS sequence"/>
</dbReference>
<evidence type="ECO:0000256" key="2">
    <source>
        <dbReference type="ARBA" id="ARBA00007529"/>
    </source>
</evidence>
<evidence type="ECO:0000256" key="1">
    <source>
        <dbReference type="ARBA" id="ARBA00001148"/>
    </source>
</evidence>
<organism evidence="4 5">
    <name type="scientific">Diaporthe ampelina</name>
    <dbReference type="NCBI Taxonomy" id="1214573"/>
    <lineage>
        <taxon>Eukaryota</taxon>
        <taxon>Fungi</taxon>
        <taxon>Dikarya</taxon>
        <taxon>Ascomycota</taxon>
        <taxon>Pezizomycotina</taxon>
        <taxon>Sordariomycetes</taxon>
        <taxon>Sordariomycetidae</taxon>
        <taxon>Diaporthales</taxon>
        <taxon>Diaporthaceae</taxon>
        <taxon>Diaporthe</taxon>
    </lineage>
</organism>
<evidence type="ECO:0000256" key="3">
    <source>
        <dbReference type="ARBA" id="ARBA00013105"/>
    </source>
</evidence>
<dbReference type="STRING" id="1214573.A0A0G2F950"/>
<dbReference type="PANTHER" id="PTHR33442">
    <property type="entry name" value="TRANS-3-HYDROXY-L-PROLINE DEHYDRATASE"/>
    <property type="match status" value="1"/>
</dbReference>
<dbReference type="SUPFAM" id="SSF54506">
    <property type="entry name" value="Diaminopimelate epimerase-like"/>
    <property type="match status" value="1"/>
</dbReference>
<dbReference type="Gene3D" id="3.10.310.10">
    <property type="entry name" value="Diaminopimelate Epimerase, Chain A, domain 1"/>
    <property type="match status" value="2"/>
</dbReference>
<proteinExistence type="inferred from homology"/>
<dbReference type="SFLD" id="SFLDS00028">
    <property type="entry name" value="Proline_Racemase"/>
    <property type="match status" value="1"/>
</dbReference>
<dbReference type="InterPro" id="IPR008794">
    <property type="entry name" value="Pro_racemase_fam"/>
</dbReference>
<dbReference type="PANTHER" id="PTHR33442:SF1">
    <property type="entry name" value="TRANS-3-HYDROXY-L-PROLINE DEHYDRATASE"/>
    <property type="match status" value="1"/>
</dbReference>
<reference evidence="4 5" key="2">
    <citation type="submission" date="2015-05" db="EMBL/GenBank/DDBJ databases">
        <authorList>
            <person name="Morales-Cruz A."/>
            <person name="Amrine K.C."/>
            <person name="Cantu D."/>
        </authorList>
    </citation>
    <scope>NUCLEOTIDE SEQUENCE [LARGE SCALE GENOMIC DNA]</scope>
    <source>
        <strain evidence="4">DA912</strain>
    </source>
</reference>
<gene>
    <name evidence="4" type="ORF">UCDDA912_g09329</name>
</gene>
<reference evidence="4 5" key="1">
    <citation type="submission" date="2015-05" db="EMBL/GenBank/DDBJ databases">
        <title>Distinctive expansion of gene families associated with plant cell wall degradation and secondary metabolism in the genomes of grapevine trunk pathogens.</title>
        <authorList>
            <person name="Lawrence D.P."/>
            <person name="Travadon R."/>
            <person name="Rolshausen P.E."/>
            <person name="Baumgartner K."/>
        </authorList>
    </citation>
    <scope>NUCLEOTIDE SEQUENCE [LARGE SCALE GENOMIC DNA]</scope>
    <source>
        <strain evidence="4">DA912</strain>
    </source>
</reference>
<evidence type="ECO:0000313" key="4">
    <source>
        <dbReference type="EMBL" id="KKY30724.1"/>
    </source>
</evidence>
<dbReference type="Pfam" id="PF05544">
    <property type="entry name" value="Pro_racemase"/>
    <property type="match status" value="1"/>
</dbReference>
<dbReference type="EC" id="4.2.1.77" evidence="3"/>
<dbReference type="GO" id="GO:0050346">
    <property type="term" value="F:trans-L-3-hydroxyproline dehydratase activity"/>
    <property type="evidence" value="ECO:0007669"/>
    <property type="project" value="UniProtKB-EC"/>
</dbReference>
<accession>A0A0G2F950</accession>
<keyword evidence="5" id="KW-1185">Reference proteome</keyword>